<accession>A0A1I8EYZ6</accession>
<dbReference type="InterPro" id="IPR000504">
    <property type="entry name" value="RRM_dom"/>
</dbReference>
<dbReference type="PROSITE" id="PS50102">
    <property type="entry name" value="RRM"/>
    <property type="match status" value="1"/>
</dbReference>
<feature type="region of interest" description="Disordered" evidence="2">
    <location>
        <begin position="113"/>
        <end position="229"/>
    </location>
</feature>
<dbReference type="InterPro" id="IPR035979">
    <property type="entry name" value="RBD_domain_sf"/>
</dbReference>
<dbReference type="Gene3D" id="3.30.70.330">
    <property type="match status" value="1"/>
</dbReference>
<sequence>MLGSFVSVQFSGLRGKLFESPDMSGRRGSYRDDEIPTLYVRQVHYSARPDDLRALFEQMGPVRDVYIPLDYYTRESRGFAYVKFEFTRDAEDALRELNGTSILGRRIEVEWAEGQRKSTASTKTEMRARDSYNSYRVRNRYRSRSPYKSGHDRSPRRRSRSRRHSHSRSKRSHNSRRHRSGLRHHHSSAKSRNSRSTRSSSSGVRKNRSKGREIQRPKSPISGSLLRSLDEIKNPSDEEQDMVMNEHSISNRQIAEELREPIIDELEIRSEARASDIEIDEKQIQKAIQKNGSTVYLEDHVGVEIDGSNTSATEEEEEDKAVTDIEVIDEIVEQNAIIFNDTAVEGDCLNNINSGFEYQWNSHYLGALPECLTLIEQIRRWISGDI</sequence>
<dbReference type="PANTHER" id="PTHR48034">
    <property type="entry name" value="TRANSFORMER-2 SEX-DETERMINING PROTEIN-RELATED"/>
    <property type="match status" value="1"/>
</dbReference>
<evidence type="ECO:0000313" key="4">
    <source>
        <dbReference type="WBParaSite" id="maker-PairedContig_764-snap-gene-1.18-mRNA-1"/>
    </source>
</evidence>
<feature type="domain" description="RRM" evidence="3">
    <location>
        <begin position="36"/>
        <end position="114"/>
    </location>
</feature>
<dbReference type="SMART" id="SM00360">
    <property type="entry name" value="RRM"/>
    <property type="match status" value="1"/>
</dbReference>
<evidence type="ECO:0000256" key="1">
    <source>
        <dbReference type="PROSITE-ProRule" id="PRU00176"/>
    </source>
</evidence>
<proteinExistence type="predicted"/>
<name>A0A1I8EYZ6_WUCBA</name>
<evidence type="ECO:0000259" key="3">
    <source>
        <dbReference type="PROSITE" id="PS50102"/>
    </source>
</evidence>
<keyword evidence="1" id="KW-0694">RNA-binding</keyword>
<reference evidence="4" key="1">
    <citation type="submission" date="2016-11" db="UniProtKB">
        <authorList>
            <consortium name="WormBaseParasite"/>
        </authorList>
    </citation>
    <scope>IDENTIFICATION</scope>
    <source>
        <strain evidence="4">pt0022</strain>
    </source>
</reference>
<dbReference type="InterPro" id="IPR050441">
    <property type="entry name" value="RBM"/>
</dbReference>
<organism evidence="4">
    <name type="scientific">Wuchereria bancrofti</name>
    <dbReference type="NCBI Taxonomy" id="6293"/>
    <lineage>
        <taxon>Eukaryota</taxon>
        <taxon>Metazoa</taxon>
        <taxon>Ecdysozoa</taxon>
        <taxon>Nematoda</taxon>
        <taxon>Chromadorea</taxon>
        <taxon>Rhabditida</taxon>
        <taxon>Spirurina</taxon>
        <taxon>Spiruromorpha</taxon>
        <taxon>Filarioidea</taxon>
        <taxon>Onchocercidae</taxon>
        <taxon>Wuchereria</taxon>
    </lineage>
</organism>
<dbReference type="AlphaFoldDB" id="A0A1I8EYZ6"/>
<dbReference type="InterPro" id="IPR012677">
    <property type="entry name" value="Nucleotide-bd_a/b_plait_sf"/>
</dbReference>
<dbReference type="Pfam" id="PF00076">
    <property type="entry name" value="RRM_1"/>
    <property type="match status" value="1"/>
</dbReference>
<evidence type="ECO:0000256" key="2">
    <source>
        <dbReference type="SAM" id="MobiDB-lite"/>
    </source>
</evidence>
<dbReference type="STRING" id="6293.A0A1I8EYZ6"/>
<dbReference type="WBParaSite" id="maker-PairedContig_764-snap-gene-1.18-mRNA-1">
    <property type="protein sequence ID" value="maker-PairedContig_764-snap-gene-1.18-mRNA-1"/>
    <property type="gene ID" value="maker-PairedContig_764-snap-gene-1.18"/>
</dbReference>
<feature type="compositionally biased region" description="Basic residues" evidence="2">
    <location>
        <begin position="154"/>
        <end position="195"/>
    </location>
</feature>
<dbReference type="SUPFAM" id="SSF54928">
    <property type="entry name" value="RNA-binding domain, RBD"/>
    <property type="match status" value="1"/>
</dbReference>
<dbReference type="GO" id="GO:0003723">
    <property type="term" value="F:RNA binding"/>
    <property type="evidence" value="ECO:0007669"/>
    <property type="project" value="UniProtKB-UniRule"/>
</dbReference>
<protein>
    <submittedName>
        <fullName evidence="4">RRM domain-containing protein</fullName>
    </submittedName>
</protein>